<comment type="caution">
    <text evidence="2">The sequence shown here is derived from an EMBL/GenBank/DDBJ whole genome shotgun (WGS) entry which is preliminary data.</text>
</comment>
<feature type="non-terminal residue" evidence="2">
    <location>
        <position position="37"/>
    </location>
</feature>
<sequence length="37" mass="4121">MRIARVYSTAYSRITNRFCFICCAALIVALIIADAPL</sequence>
<name>A0A6C8GJR2_SALET</name>
<gene>
    <name evidence="2" type="ORF">LTSEADE_3772</name>
</gene>
<organism evidence="2 3">
    <name type="scientific">Salmonella enterica subsp. enterica serovar Adelaide str. A4-669</name>
    <dbReference type="NCBI Taxonomy" id="913063"/>
    <lineage>
        <taxon>Bacteria</taxon>
        <taxon>Pseudomonadati</taxon>
        <taxon>Pseudomonadota</taxon>
        <taxon>Gammaproteobacteria</taxon>
        <taxon>Enterobacterales</taxon>
        <taxon>Enterobacteriaceae</taxon>
        <taxon>Salmonella</taxon>
    </lineage>
</organism>
<proteinExistence type="predicted"/>
<dbReference type="Proteomes" id="UP000004906">
    <property type="component" value="Unassembled WGS sequence"/>
</dbReference>
<feature type="transmembrane region" description="Helical" evidence="1">
    <location>
        <begin position="14"/>
        <end position="33"/>
    </location>
</feature>
<reference evidence="2 3" key="1">
    <citation type="journal article" date="2011" name="BMC Genomics">
        <title>Genome sequencing reveals diversification of virulence factor content and possible host adaptation in distinct subpopulations of Salmonella enterica.</title>
        <authorList>
            <person name="den Bakker H.C."/>
            <person name="Moreno Switt A.I."/>
            <person name="Govoni G."/>
            <person name="Cummings C.A."/>
            <person name="Ranieri M.L."/>
            <person name="Degoricija L."/>
            <person name="Hoelzer K."/>
            <person name="Rodriguez-Rivera L.D."/>
            <person name="Brown S."/>
            <person name="Bolchacova E."/>
            <person name="Furtado M.R."/>
            <person name="Wiedmann M."/>
        </authorList>
    </citation>
    <scope>NUCLEOTIDE SEQUENCE [LARGE SCALE GENOMIC DNA]</scope>
    <source>
        <strain evidence="2 3">A4-669</strain>
    </source>
</reference>
<protein>
    <submittedName>
        <fullName evidence="2">Uncharacterized protein</fullName>
    </submittedName>
</protein>
<dbReference type="EMBL" id="AFCI01001263">
    <property type="protein sequence ID" value="EHC33769.1"/>
    <property type="molecule type" value="Genomic_DNA"/>
</dbReference>
<evidence type="ECO:0000256" key="1">
    <source>
        <dbReference type="SAM" id="Phobius"/>
    </source>
</evidence>
<accession>A0A6C8GJR2</accession>
<keyword evidence="1" id="KW-1133">Transmembrane helix</keyword>
<dbReference type="AlphaFoldDB" id="A0A6C8GJR2"/>
<evidence type="ECO:0000313" key="3">
    <source>
        <dbReference type="Proteomes" id="UP000004906"/>
    </source>
</evidence>
<keyword evidence="1" id="KW-0812">Transmembrane</keyword>
<evidence type="ECO:0000313" key="2">
    <source>
        <dbReference type="EMBL" id="EHC33769.1"/>
    </source>
</evidence>
<keyword evidence="1" id="KW-0472">Membrane</keyword>